<reference evidence="6" key="1">
    <citation type="submission" date="2022-10" db="EMBL/GenBank/DDBJ databases">
        <title>The complete genomes of actinobacterial strains from the NBC collection.</title>
        <authorList>
            <person name="Joergensen T.S."/>
            <person name="Alvarez Arevalo M."/>
            <person name="Sterndorff E.B."/>
            <person name="Faurdal D."/>
            <person name="Vuksanovic O."/>
            <person name="Mourched A.-S."/>
            <person name="Charusanti P."/>
            <person name="Shaw S."/>
            <person name="Blin K."/>
            <person name="Weber T."/>
        </authorList>
    </citation>
    <scope>NUCLEOTIDE SEQUENCE</scope>
    <source>
        <strain evidence="6">NBC 00180</strain>
    </source>
</reference>
<protein>
    <submittedName>
        <fullName evidence="6">ABC transporter substrate-binding protein</fullName>
    </submittedName>
</protein>
<accession>A0AAU1ID14</accession>
<dbReference type="InterPro" id="IPR028082">
    <property type="entry name" value="Peripla_BP_I"/>
</dbReference>
<dbReference type="EMBL" id="CP108140">
    <property type="protein sequence ID" value="WTP91586.1"/>
    <property type="molecule type" value="Genomic_DNA"/>
</dbReference>
<evidence type="ECO:0000313" key="6">
    <source>
        <dbReference type="EMBL" id="WTP91586.1"/>
    </source>
</evidence>
<dbReference type="AlphaFoldDB" id="A0AAU1ID14"/>
<name>A0AAU1ID14_9ACTN</name>
<dbReference type="Gene3D" id="3.40.50.2300">
    <property type="match status" value="2"/>
</dbReference>
<comment type="similarity">
    <text evidence="1">Belongs to the leucine-binding protein family.</text>
</comment>
<dbReference type="InterPro" id="IPR028081">
    <property type="entry name" value="Leu-bd"/>
</dbReference>
<feature type="domain" description="Leucine-binding protein" evidence="5">
    <location>
        <begin position="37"/>
        <end position="381"/>
    </location>
</feature>
<proteinExistence type="inferred from homology"/>
<keyword evidence="2 4" id="KW-0732">Signal</keyword>
<evidence type="ECO:0000256" key="2">
    <source>
        <dbReference type="ARBA" id="ARBA00022729"/>
    </source>
</evidence>
<gene>
    <name evidence="6" type="ORF">OG477_42830</name>
</gene>
<feature type="chain" id="PRO_5043591746" evidence="4">
    <location>
        <begin position="26"/>
        <end position="419"/>
    </location>
</feature>
<dbReference type="PANTHER" id="PTHR47235:SF1">
    <property type="entry name" value="BLR6548 PROTEIN"/>
    <property type="match status" value="1"/>
</dbReference>
<dbReference type="PANTHER" id="PTHR47235">
    <property type="entry name" value="BLR6548 PROTEIN"/>
    <property type="match status" value="1"/>
</dbReference>
<evidence type="ECO:0000259" key="5">
    <source>
        <dbReference type="Pfam" id="PF13458"/>
    </source>
</evidence>
<feature type="compositionally biased region" description="Pro residues" evidence="3">
    <location>
        <begin position="406"/>
        <end position="419"/>
    </location>
</feature>
<dbReference type="SUPFAM" id="SSF53822">
    <property type="entry name" value="Periplasmic binding protein-like I"/>
    <property type="match status" value="1"/>
</dbReference>
<evidence type="ECO:0000256" key="4">
    <source>
        <dbReference type="SAM" id="SignalP"/>
    </source>
</evidence>
<dbReference type="PROSITE" id="PS51257">
    <property type="entry name" value="PROKAR_LIPOPROTEIN"/>
    <property type="match status" value="1"/>
</dbReference>
<dbReference type="CDD" id="cd06343">
    <property type="entry name" value="PBP1_ABC_ligand_binding-like"/>
    <property type="match status" value="1"/>
</dbReference>
<organism evidence="6">
    <name type="scientific">Streptomyces sp. NBC_00180</name>
    <dbReference type="NCBI Taxonomy" id="2903632"/>
    <lineage>
        <taxon>Bacteria</taxon>
        <taxon>Bacillati</taxon>
        <taxon>Actinomycetota</taxon>
        <taxon>Actinomycetes</taxon>
        <taxon>Kitasatosporales</taxon>
        <taxon>Streptomycetaceae</taxon>
        <taxon>Streptomyces</taxon>
    </lineage>
</organism>
<dbReference type="Pfam" id="PF13458">
    <property type="entry name" value="Peripla_BP_6"/>
    <property type="match status" value="1"/>
</dbReference>
<feature type="signal peptide" evidence="4">
    <location>
        <begin position="1"/>
        <end position="25"/>
    </location>
</feature>
<evidence type="ECO:0000256" key="3">
    <source>
        <dbReference type="SAM" id="MobiDB-lite"/>
    </source>
</evidence>
<sequence length="419" mass="44444">MNRRRRVSAVLIAFALTVAGCSAGAGEPPTPGVTAATITIGSHADLTGVSSPGLKEIPPAAKAYFDYVNDHGGVYGRKIIYDYRDDNYRPANALTVVQQLVEQNKVFAIFNGAGTAPHQAVAGYLNAQKVPDLFPSTGWSGWNDPAKLPNTFAWALSYRAEAKILATYVEKTFPGKKIAYFYQGTASGKDFVAGLDTVIPASQVVAREAAQPTYDGINAQVRAIAQAKADVIIGAIVPAYWALLRRAQEQIGNTAQLVINSNASDPTNLSRLMGPALMQGIITDVYLPQVTDTSNSWVALAKRIHDRYLPNAPFGQNFLYGVANAYSFVEALQRAGKNLTRQSLVTALEQGGPVPGFGLVPLDYSRTSHAGYSGAQIGVIKGNTIALEGRPMTTDDGNGPVVPYTAPQPPAPADGIPAP</sequence>
<feature type="region of interest" description="Disordered" evidence="3">
    <location>
        <begin position="391"/>
        <end position="419"/>
    </location>
</feature>
<evidence type="ECO:0000256" key="1">
    <source>
        <dbReference type="ARBA" id="ARBA00010062"/>
    </source>
</evidence>